<protein>
    <submittedName>
        <fullName evidence="2">VOC family protein</fullName>
    </submittedName>
</protein>
<name>A0A9X1UEY7_9BRAD</name>
<dbReference type="Gene3D" id="3.10.180.10">
    <property type="entry name" value="2,3-Dihydroxybiphenyl 1,2-Dioxygenase, domain 1"/>
    <property type="match status" value="1"/>
</dbReference>
<dbReference type="Proteomes" id="UP001139054">
    <property type="component" value="Unassembled WGS sequence"/>
</dbReference>
<sequence length="128" mass="14461">MLDHATIRTNDLDGTRTFLEAVLGLKAGYRPDFPFPGYWLYADSSPEVHLIPGNGGSVNRTGETIDHIAFRLSDHDGMRRKLDKLAIPYSRMELPELGEHRLFIRTPTGILLELVFRESDTPHSQSTL</sequence>
<evidence type="ECO:0000313" key="2">
    <source>
        <dbReference type="EMBL" id="MCG2632488.1"/>
    </source>
</evidence>
<organism evidence="2 5">
    <name type="scientific">Bradyrhizobium zhengyangense</name>
    <dbReference type="NCBI Taxonomy" id="2911009"/>
    <lineage>
        <taxon>Bacteria</taxon>
        <taxon>Pseudomonadati</taxon>
        <taxon>Pseudomonadota</taxon>
        <taxon>Alphaproteobacteria</taxon>
        <taxon>Hyphomicrobiales</taxon>
        <taxon>Nitrobacteraceae</taxon>
        <taxon>Bradyrhizobium</taxon>
    </lineage>
</organism>
<dbReference type="InterPro" id="IPR004360">
    <property type="entry name" value="Glyas_Fos-R_dOase_dom"/>
</dbReference>
<dbReference type="InterPro" id="IPR037523">
    <property type="entry name" value="VOC_core"/>
</dbReference>
<accession>A0A9X1UEY7</accession>
<dbReference type="InterPro" id="IPR029068">
    <property type="entry name" value="Glyas_Bleomycin-R_OHBP_Dase"/>
</dbReference>
<dbReference type="EMBL" id="JAKLUA010000029">
    <property type="protein sequence ID" value="MCG2672975.1"/>
    <property type="molecule type" value="Genomic_DNA"/>
</dbReference>
<gene>
    <name evidence="3" type="ORF">L6637_39335</name>
    <name evidence="2" type="ORF">L6654_38440</name>
</gene>
<dbReference type="AlphaFoldDB" id="A0A9X1UEY7"/>
<comment type="caution">
    <text evidence="2">The sequence shown here is derived from an EMBL/GenBank/DDBJ whole genome shotgun (WGS) entry which is preliminary data.</text>
</comment>
<dbReference type="RefSeq" id="WP_237874084.1">
    <property type="nucleotide sequence ID" value="NZ_JAKLTY010000042.1"/>
</dbReference>
<feature type="domain" description="VOC" evidence="1">
    <location>
        <begin position="1"/>
        <end position="117"/>
    </location>
</feature>
<evidence type="ECO:0000313" key="3">
    <source>
        <dbReference type="EMBL" id="MCG2672975.1"/>
    </source>
</evidence>
<dbReference type="PROSITE" id="PS51819">
    <property type="entry name" value="VOC"/>
    <property type="match status" value="1"/>
</dbReference>
<dbReference type="Proteomes" id="UP001139012">
    <property type="component" value="Unassembled WGS sequence"/>
</dbReference>
<dbReference type="EMBL" id="JAKLTY010000042">
    <property type="protein sequence ID" value="MCG2632488.1"/>
    <property type="molecule type" value="Genomic_DNA"/>
</dbReference>
<keyword evidence="4" id="KW-1185">Reference proteome</keyword>
<dbReference type="Pfam" id="PF00903">
    <property type="entry name" value="Glyoxalase"/>
    <property type="match status" value="1"/>
</dbReference>
<reference evidence="2" key="1">
    <citation type="submission" date="2022-01" db="EMBL/GenBank/DDBJ databases">
        <title>Genome sequnece data of strain Bradyrhizobium sp. nov.</title>
        <authorList>
            <person name="Zhang J."/>
        </authorList>
    </citation>
    <scope>NUCLEOTIDE SEQUENCE</scope>
    <source>
        <strain evidence="3">WYCCWR 12774</strain>
        <strain evidence="2">WYCCWR 13023</strain>
    </source>
</reference>
<evidence type="ECO:0000313" key="4">
    <source>
        <dbReference type="Proteomes" id="UP001139012"/>
    </source>
</evidence>
<evidence type="ECO:0000259" key="1">
    <source>
        <dbReference type="PROSITE" id="PS51819"/>
    </source>
</evidence>
<dbReference type="SUPFAM" id="SSF54593">
    <property type="entry name" value="Glyoxalase/Bleomycin resistance protein/Dihydroxybiphenyl dioxygenase"/>
    <property type="match status" value="1"/>
</dbReference>
<proteinExistence type="predicted"/>
<evidence type="ECO:0000313" key="5">
    <source>
        <dbReference type="Proteomes" id="UP001139054"/>
    </source>
</evidence>